<sequence length="131" mass="14016">MTMLLSACKPSPCSDDSVDLPPHLAELPVLDEDASVCIATTPRPKEETAMLMRWGESIAPVQTELMVEMDAAGWGQQSCGPAGMEIAIDPDKVCFGKGEEFMSASFVLGHSKQLGIEKSAITTHLTWYGGS</sequence>
<evidence type="ECO:0000313" key="1">
    <source>
        <dbReference type="EMBL" id="PRP90763.1"/>
    </source>
</evidence>
<dbReference type="RefSeq" id="WP_106395374.1">
    <property type="nucleotide sequence ID" value="NZ_PVNK01000269.1"/>
</dbReference>
<gene>
    <name evidence="1" type="ORF">ENSA5_61970</name>
</gene>
<dbReference type="Proteomes" id="UP000237968">
    <property type="component" value="Unassembled WGS sequence"/>
</dbReference>
<accession>A0A2S9XD30</accession>
<proteinExistence type="predicted"/>
<dbReference type="AlphaFoldDB" id="A0A2S9XD30"/>
<protein>
    <submittedName>
        <fullName evidence="1">Uncharacterized protein</fullName>
    </submittedName>
</protein>
<evidence type="ECO:0000313" key="2">
    <source>
        <dbReference type="Proteomes" id="UP000237968"/>
    </source>
</evidence>
<organism evidence="1 2">
    <name type="scientific">Enhygromyxa salina</name>
    <dbReference type="NCBI Taxonomy" id="215803"/>
    <lineage>
        <taxon>Bacteria</taxon>
        <taxon>Pseudomonadati</taxon>
        <taxon>Myxococcota</taxon>
        <taxon>Polyangia</taxon>
        <taxon>Nannocystales</taxon>
        <taxon>Nannocystaceae</taxon>
        <taxon>Enhygromyxa</taxon>
    </lineage>
</organism>
<comment type="caution">
    <text evidence="1">The sequence shown here is derived from an EMBL/GenBank/DDBJ whole genome shotgun (WGS) entry which is preliminary data.</text>
</comment>
<keyword evidence="2" id="KW-1185">Reference proteome</keyword>
<name>A0A2S9XD30_9BACT</name>
<dbReference type="EMBL" id="PVNK01000269">
    <property type="protein sequence ID" value="PRP90763.1"/>
    <property type="molecule type" value="Genomic_DNA"/>
</dbReference>
<reference evidence="1 2" key="1">
    <citation type="submission" date="2018-03" db="EMBL/GenBank/DDBJ databases">
        <title>Draft Genome Sequences of the Obligatory Marine Myxobacteria Enhygromyxa salina SWB005.</title>
        <authorList>
            <person name="Poehlein A."/>
            <person name="Moghaddam J.A."/>
            <person name="Harms H."/>
            <person name="Alanjari M."/>
            <person name="Koenig G.M."/>
            <person name="Daniel R."/>
            <person name="Schaeberle T.F."/>
        </authorList>
    </citation>
    <scope>NUCLEOTIDE SEQUENCE [LARGE SCALE GENOMIC DNA]</scope>
    <source>
        <strain evidence="1 2">SWB005</strain>
    </source>
</reference>